<proteinExistence type="predicted"/>
<dbReference type="Proteomes" id="UP000095284">
    <property type="component" value="Unplaced"/>
</dbReference>
<evidence type="ECO:0000313" key="2">
    <source>
        <dbReference type="WBParaSite" id="BXY_1498100.1"/>
    </source>
</evidence>
<dbReference type="WBParaSite" id="BXY_1498100.1">
    <property type="protein sequence ID" value="BXY_1498100.1"/>
    <property type="gene ID" value="BXY_1498100"/>
</dbReference>
<protein>
    <submittedName>
        <fullName evidence="2">Polysaccharide deacetylase</fullName>
    </submittedName>
</protein>
<reference evidence="2" key="1">
    <citation type="submission" date="2016-11" db="UniProtKB">
        <authorList>
            <consortium name="WormBaseParasite"/>
        </authorList>
    </citation>
    <scope>IDENTIFICATION</scope>
</reference>
<accession>A0A1I7SPI9</accession>
<organism evidence="1 2">
    <name type="scientific">Bursaphelenchus xylophilus</name>
    <name type="common">Pinewood nematode worm</name>
    <name type="synonym">Aphelenchoides xylophilus</name>
    <dbReference type="NCBI Taxonomy" id="6326"/>
    <lineage>
        <taxon>Eukaryota</taxon>
        <taxon>Metazoa</taxon>
        <taxon>Ecdysozoa</taxon>
        <taxon>Nematoda</taxon>
        <taxon>Chromadorea</taxon>
        <taxon>Rhabditida</taxon>
        <taxon>Tylenchina</taxon>
        <taxon>Tylenchomorpha</taxon>
        <taxon>Aphelenchoidea</taxon>
        <taxon>Aphelenchoididae</taxon>
        <taxon>Bursaphelenchus</taxon>
    </lineage>
</organism>
<dbReference type="AlphaFoldDB" id="A0A1I7SPI9"/>
<name>A0A1I7SPI9_BURXY</name>
<sequence>MGGKLVDASGARKEMLKIIEGYRKEGGEKAIVSFHHLQKFHYTDLGDRSEFLLTESQTRRKSQLVPFPEGQSKPSTNRFMSYAFCASFLEFRKWP</sequence>
<evidence type="ECO:0000313" key="1">
    <source>
        <dbReference type="Proteomes" id="UP000095284"/>
    </source>
</evidence>